<dbReference type="Pfam" id="PF12796">
    <property type="entry name" value="Ank_2"/>
    <property type="match status" value="1"/>
</dbReference>
<dbReference type="EC" id="4.3.1.17" evidence="2"/>
<dbReference type="GO" id="GO:0009097">
    <property type="term" value="P:isoleucine biosynthetic process"/>
    <property type="evidence" value="ECO:0007669"/>
    <property type="project" value="TreeGrafter"/>
</dbReference>
<dbReference type="InterPro" id="IPR002110">
    <property type="entry name" value="Ankyrin_rpt"/>
</dbReference>
<comment type="cofactor">
    <cofactor evidence="1">
        <name>pyridoxal 5'-phosphate</name>
        <dbReference type="ChEBI" id="CHEBI:597326"/>
    </cofactor>
</comment>
<gene>
    <name evidence="10" type="ORF">FSP39_025172</name>
</gene>
<dbReference type="InterPro" id="IPR036770">
    <property type="entry name" value="Ankyrin_rpt-contain_sf"/>
</dbReference>
<keyword evidence="8" id="KW-0040">ANK repeat</keyword>
<dbReference type="SUPFAM" id="SSF48403">
    <property type="entry name" value="Ankyrin repeat"/>
    <property type="match status" value="1"/>
</dbReference>
<dbReference type="Proteomes" id="UP001186944">
    <property type="component" value="Unassembled WGS sequence"/>
</dbReference>
<dbReference type="GO" id="GO:0003941">
    <property type="term" value="F:L-serine ammonia-lyase activity"/>
    <property type="evidence" value="ECO:0007669"/>
    <property type="project" value="UniProtKB-EC"/>
</dbReference>
<evidence type="ECO:0000313" key="10">
    <source>
        <dbReference type="EMBL" id="KAK3104194.1"/>
    </source>
</evidence>
<keyword evidence="3" id="KW-0663">Pyridoxal phosphate</keyword>
<dbReference type="GO" id="GO:0004794">
    <property type="term" value="F:threonine deaminase activity"/>
    <property type="evidence" value="ECO:0007669"/>
    <property type="project" value="TreeGrafter"/>
</dbReference>
<dbReference type="InterPro" id="IPR001926">
    <property type="entry name" value="TrpB-like_PALP"/>
</dbReference>
<feature type="domain" description="Tryptophan synthase beta chain-like PALP" evidence="9">
    <location>
        <begin position="274"/>
        <end position="457"/>
    </location>
</feature>
<keyword evidence="11" id="KW-1185">Reference proteome</keyword>
<dbReference type="Pfam" id="PF13637">
    <property type="entry name" value="Ank_4"/>
    <property type="match status" value="1"/>
</dbReference>
<dbReference type="InterPro" id="IPR036052">
    <property type="entry name" value="TrpB-like_PALP_sf"/>
</dbReference>
<proteinExistence type="predicted"/>
<reference evidence="10" key="1">
    <citation type="submission" date="2019-08" db="EMBL/GenBank/DDBJ databases">
        <title>The improved chromosome-level genome for the pearl oyster Pinctada fucata martensii using PacBio sequencing and Hi-C.</title>
        <authorList>
            <person name="Zheng Z."/>
        </authorList>
    </citation>
    <scope>NUCLEOTIDE SEQUENCE</scope>
    <source>
        <strain evidence="10">ZZ-2019</strain>
        <tissue evidence="10">Adductor muscle</tissue>
    </source>
</reference>
<evidence type="ECO:0000256" key="2">
    <source>
        <dbReference type="ARBA" id="ARBA00012093"/>
    </source>
</evidence>
<feature type="repeat" description="ANK" evidence="8">
    <location>
        <begin position="115"/>
        <end position="147"/>
    </location>
</feature>
<organism evidence="10 11">
    <name type="scientific">Pinctada imbricata</name>
    <name type="common">Atlantic pearl-oyster</name>
    <name type="synonym">Pinctada martensii</name>
    <dbReference type="NCBI Taxonomy" id="66713"/>
    <lineage>
        <taxon>Eukaryota</taxon>
        <taxon>Metazoa</taxon>
        <taxon>Spiralia</taxon>
        <taxon>Lophotrochozoa</taxon>
        <taxon>Mollusca</taxon>
        <taxon>Bivalvia</taxon>
        <taxon>Autobranchia</taxon>
        <taxon>Pteriomorphia</taxon>
        <taxon>Pterioida</taxon>
        <taxon>Pterioidea</taxon>
        <taxon>Pteriidae</taxon>
        <taxon>Pinctada</taxon>
    </lineage>
</organism>
<comment type="catalytic activity">
    <reaction evidence="7">
        <text>L-serine = pyruvate + NH4(+)</text>
        <dbReference type="Rhea" id="RHEA:19169"/>
        <dbReference type="ChEBI" id="CHEBI:15361"/>
        <dbReference type="ChEBI" id="CHEBI:28938"/>
        <dbReference type="ChEBI" id="CHEBI:33384"/>
        <dbReference type="EC" id="4.3.1.17"/>
    </reaction>
</comment>
<dbReference type="SMART" id="SM00248">
    <property type="entry name" value="ANK"/>
    <property type="match status" value="4"/>
</dbReference>
<dbReference type="EMBL" id="VSWD01000005">
    <property type="protein sequence ID" value="KAK3104194.1"/>
    <property type="molecule type" value="Genomic_DNA"/>
</dbReference>
<dbReference type="PROSITE" id="PS50297">
    <property type="entry name" value="ANK_REP_REGION"/>
    <property type="match status" value="2"/>
</dbReference>
<evidence type="ECO:0000256" key="7">
    <source>
        <dbReference type="ARBA" id="ARBA00049406"/>
    </source>
</evidence>
<protein>
    <recommendedName>
        <fullName evidence="2">L-serine ammonia-lyase</fullName>
        <ecNumber evidence="2">4.3.1.17</ecNumber>
    </recommendedName>
    <alternativeName>
        <fullName evidence="5">L-serine deaminase</fullName>
    </alternativeName>
    <alternativeName>
        <fullName evidence="6">L-threonine dehydratase</fullName>
    </alternativeName>
</protein>
<dbReference type="InterPro" id="IPR000634">
    <property type="entry name" value="Ser/Thr_deHydtase_PyrdxlP-BS"/>
</dbReference>
<dbReference type="PROSITE" id="PS00165">
    <property type="entry name" value="DEHYDRATASE_SER_THR"/>
    <property type="match status" value="1"/>
</dbReference>
<evidence type="ECO:0000313" key="11">
    <source>
        <dbReference type="Proteomes" id="UP001186944"/>
    </source>
</evidence>
<feature type="repeat" description="ANK" evidence="8">
    <location>
        <begin position="54"/>
        <end position="82"/>
    </location>
</feature>
<keyword evidence="4" id="KW-0456">Lyase</keyword>
<dbReference type="Gene3D" id="1.25.40.20">
    <property type="entry name" value="Ankyrin repeat-containing domain"/>
    <property type="match status" value="1"/>
</dbReference>
<dbReference type="PANTHER" id="PTHR48078">
    <property type="entry name" value="THREONINE DEHYDRATASE, MITOCHONDRIAL-RELATED"/>
    <property type="match status" value="1"/>
</dbReference>
<dbReference type="SUPFAM" id="SSF53686">
    <property type="entry name" value="Tryptophan synthase beta subunit-like PLP-dependent enzymes"/>
    <property type="match status" value="1"/>
</dbReference>
<evidence type="ECO:0000256" key="6">
    <source>
        <dbReference type="ARBA" id="ARBA00042605"/>
    </source>
</evidence>
<dbReference type="PROSITE" id="PS50088">
    <property type="entry name" value="ANK_REPEAT"/>
    <property type="match status" value="2"/>
</dbReference>
<dbReference type="GO" id="GO:0030170">
    <property type="term" value="F:pyridoxal phosphate binding"/>
    <property type="evidence" value="ECO:0007669"/>
    <property type="project" value="InterPro"/>
</dbReference>
<dbReference type="Pfam" id="PF00291">
    <property type="entry name" value="PALP"/>
    <property type="match status" value="1"/>
</dbReference>
<sequence>MWFAMEQAQNVYELSDRLIKAISGWPPYPSPEDDIEDLINLGADVNRLHGTFLPLHCACMVSDAECIELLLEKGARVNDRDGYGRAAIHYAAERDPLCLELLLAHGADINAGDGNRDTALHWASFKNNIPCVKLLLQHGAIVDVKDFNNDTPLGWAARKGNLGVIKLLLNFVGHITIEITVAMPSEDGLITMEEIKAAQSVLSQSPLKVHRTPLMKQVTPIYPQIDPSVDLYLKLENMQTTGSFKIRGVANQMSNLPKEVMSGNRKLGFGISVTQALTSELKNVVDSLVEKEGHIYFHSFDDLALIAGYGSCALEVLDECSDPDIVLVCCGGGGLVSGIAAGIKLSGKDACRVYAVEPEGSRTMYESFKEGEPVSMSVKSVAAGLSPPFAGTLTYKHCRKFVEEVLLVSDTELIETMRTFYNTGLVVEPSGCAAMTALLYGKVPDVKNKKVVVVVTGGNVTIEEMSQMLH</sequence>
<evidence type="ECO:0000256" key="8">
    <source>
        <dbReference type="PROSITE-ProRule" id="PRU00023"/>
    </source>
</evidence>
<evidence type="ECO:0000256" key="3">
    <source>
        <dbReference type="ARBA" id="ARBA00022898"/>
    </source>
</evidence>
<dbReference type="GO" id="GO:0006565">
    <property type="term" value="P:L-serine catabolic process"/>
    <property type="evidence" value="ECO:0007669"/>
    <property type="project" value="TreeGrafter"/>
</dbReference>
<evidence type="ECO:0000256" key="4">
    <source>
        <dbReference type="ARBA" id="ARBA00023239"/>
    </source>
</evidence>
<dbReference type="InterPro" id="IPR050147">
    <property type="entry name" value="Ser/Thr_Dehydratase"/>
</dbReference>
<dbReference type="Gene3D" id="3.40.50.1100">
    <property type="match status" value="3"/>
</dbReference>
<evidence type="ECO:0000256" key="5">
    <source>
        <dbReference type="ARBA" id="ARBA00041766"/>
    </source>
</evidence>
<dbReference type="AlphaFoldDB" id="A0AA88YFD6"/>
<dbReference type="PANTHER" id="PTHR48078:SF14">
    <property type="entry name" value="L-SERINE AMMONIA-LYASE"/>
    <property type="match status" value="1"/>
</dbReference>
<name>A0AA88YFD6_PINIB</name>
<dbReference type="GO" id="GO:0006567">
    <property type="term" value="P:L-threonine catabolic process"/>
    <property type="evidence" value="ECO:0007669"/>
    <property type="project" value="TreeGrafter"/>
</dbReference>
<evidence type="ECO:0000256" key="1">
    <source>
        <dbReference type="ARBA" id="ARBA00001933"/>
    </source>
</evidence>
<comment type="caution">
    <text evidence="10">The sequence shown here is derived from an EMBL/GenBank/DDBJ whole genome shotgun (WGS) entry which is preliminary data.</text>
</comment>
<evidence type="ECO:0000259" key="9">
    <source>
        <dbReference type="Pfam" id="PF00291"/>
    </source>
</evidence>
<accession>A0AA88YFD6</accession>